<dbReference type="STRING" id="54.SAMN02745121_02996"/>
<organism evidence="1 2">
    <name type="scientific">Nannocystis exedens</name>
    <dbReference type="NCBI Taxonomy" id="54"/>
    <lineage>
        <taxon>Bacteria</taxon>
        <taxon>Pseudomonadati</taxon>
        <taxon>Myxococcota</taxon>
        <taxon>Polyangia</taxon>
        <taxon>Nannocystales</taxon>
        <taxon>Nannocystaceae</taxon>
        <taxon>Nannocystis</taxon>
    </lineage>
</organism>
<name>A0A1I1XPW3_9BACT</name>
<protein>
    <submittedName>
        <fullName evidence="1">Uncharacterized protein</fullName>
    </submittedName>
</protein>
<accession>A0A1I1XPW3</accession>
<proteinExistence type="predicted"/>
<keyword evidence="2" id="KW-1185">Reference proteome</keyword>
<sequence>MHAGGGTDTLRRMQKFVVLFQAPVPVGHRVELVWYEIVTAGMFGQSRKARPHEPVVTDLDTGVVYVSDRVLETAGAKLPHEPFEVSDRPPGYAEVARRVRGIVRGCRVITIRSFSDIDVQTELTIVPEA</sequence>
<evidence type="ECO:0000313" key="2">
    <source>
        <dbReference type="Proteomes" id="UP000199400"/>
    </source>
</evidence>
<evidence type="ECO:0000313" key="1">
    <source>
        <dbReference type="EMBL" id="SFE09344.1"/>
    </source>
</evidence>
<dbReference type="Proteomes" id="UP000199400">
    <property type="component" value="Unassembled WGS sequence"/>
</dbReference>
<dbReference type="EMBL" id="FOMX01000008">
    <property type="protein sequence ID" value="SFE09344.1"/>
    <property type="molecule type" value="Genomic_DNA"/>
</dbReference>
<reference evidence="2" key="1">
    <citation type="submission" date="2016-10" db="EMBL/GenBank/DDBJ databases">
        <authorList>
            <person name="Varghese N."/>
            <person name="Submissions S."/>
        </authorList>
    </citation>
    <scope>NUCLEOTIDE SEQUENCE [LARGE SCALE GENOMIC DNA]</scope>
    <source>
        <strain evidence="2">ATCC 25963</strain>
    </source>
</reference>
<dbReference type="AlphaFoldDB" id="A0A1I1XPW3"/>
<gene>
    <name evidence="1" type="ORF">SAMN02745121_02996</name>
</gene>